<feature type="chain" id="PRO_5022934172" evidence="2">
    <location>
        <begin position="24"/>
        <end position="256"/>
    </location>
</feature>
<feature type="repeat" description="TPR" evidence="1">
    <location>
        <begin position="139"/>
        <end position="172"/>
    </location>
</feature>
<dbReference type="InterPro" id="IPR052384">
    <property type="entry name" value="TMTC_O-mannosyltransferase"/>
</dbReference>
<dbReference type="NCBIfam" id="TIGR02521">
    <property type="entry name" value="type_IV_pilW"/>
    <property type="match status" value="1"/>
</dbReference>
<dbReference type="InterPro" id="IPR011990">
    <property type="entry name" value="TPR-like_helical_dom_sf"/>
</dbReference>
<dbReference type="PANTHER" id="PTHR44216">
    <property type="entry name" value="PROTEIN O-MANNOSYL-TRANSFERASE TMTC2"/>
    <property type="match status" value="1"/>
</dbReference>
<dbReference type="Gene3D" id="1.25.40.10">
    <property type="entry name" value="Tetratricopeptide repeat domain"/>
    <property type="match status" value="1"/>
</dbReference>
<dbReference type="RefSeq" id="WP_149389886.1">
    <property type="nucleotide sequence ID" value="NZ_SMRS01000001.1"/>
</dbReference>
<organism evidence="3 4">
    <name type="scientific">Nitrincola tapanii</name>
    <dbReference type="NCBI Taxonomy" id="1708751"/>
    <lineage>
        <taxon>Bacteria</taxon>
        <taxon>Pseudomonadati</taxon>
        <taxon>Pseudomonadota</taxon>
        <taxon>Gammaproteobacteria</taxon>
        <taxon>Oceanospirillales</taxon>
        <taxon>Oceanospirillaceae</taxon>
        <taxon>Nitrincola</taxon>
    </lineage>
</organism>
<dbReference type="InterPro" id="IPR013360">
    <property type="entry name" value="Pilus_4_PilW"/>
</dbReference>
<dbReference type="AlphaFoldDB" id="A0A5A9W7C7"/>
<feature type="signal peptide" evidence="2">
    <location>
        <begin position="1"/>
        <end position="23"/>
    </location>
</feature>
<dbReference type="Pfam" id="PF13181">
    <property type="entry name" value="TPR_8"/>
    <property type="match status" value="1"/>
</dbReference>
<dbReference type="SMART" id="SM00028">
    <property type="entry name" value="TPR"/>
    <property type="match status" value="4"/>
</dbReference>
<dbReference type="Proteomes" id="UP000325302">
    <property type="component" value="Unassembled WGS sequence"/>
</dbReference>
<feature type="repeat" description="TPR" evidence="1">
    <location>
        <begin position="35"/>
        <end position="68"/>
    </location>
</feature>
<dbReference type="EMBL" id="SMRS01000001">
    <property type="protein sequence ID" value="KAA0876636.1"/>
    <property type="molecule type" value="Genomic_DNA"/>
</dbReference>
<dbReference type="PANTHER" id="PTHR44216:SF3">
    <property type="entry name" value="PROTEIN O-MANNOSYL-TRANSFERASE TMTC2"/>
    <property type="match status" value="1"/>
</dbReference>
<comment type="caution">
    <text evidence="3">The sequence shown here is derived from an EMBL/GenBank/DDBJ whole genome shotgun (WGS) entry which is preliminary data.</text>
</comment>
<gene>
    <name evidence="3" type="primary">pilW</name>
    <name evidence="3" type="ORF">E1H14_02660</name>
</gene>
<dbReference type="SUPFAM" id="SSF81901">
    <property type="entry name" value="HCP-like"/>
    <property type="match status" value="1"/>
</dbReference>
<reference evidence="3 4" key="1">
    <citation type="submission" date="2019-03" db="EMBL/GenBank/DDBJ databases">
        <title>Nitrincola sp. nov. isolated from an Indian soda lake.</title>
        <authorList>
            <person name="Joshi A."/>
            <person name="Thite S.V."/>
            <person name="Joseph N."/>
            <person name="Dhotre D."/>
            <person name="Moorthy M."/>
            <person name="Shouche Y.S."/>
        </authorList>
    </citation>
    <scope>NUCLEOTIDE SEQUENCE [LARGE SCALE GENOMIC DNA]</scope>
    <source>
        <strain evidence="3 4">MEB193</strain>
    </source>
</reference>
<evidence type="ECO:0000313" key="4">
    <source>
        <dbReference type="Proteomes" id="UP000325302"/>
    </source>
</evidence>
<dbReference type="Pfam" id="PF13424">
    <property type="entry name" value="TPR_12"/>
    <property type="match status" value="1"/>
</dbReference>
<proteinExistence type="predicted"/>
<evidence type="ECO:0000256" key="1">
    <source>
        <dbReference type="PROSITE-ProRule" id="PRU00339"/>
    </source>
</evidence>
<accession>A0A5A9W7C7</accession>
<dbReference type="PROSITE" id="PS51257">
    <property type="entry name" value="PROKAR_LIPOPROTEIN"/>
    <property type="match status" value="1"/>
</dbReference>
<dbReference type="PROSITE" id="PS50005">
    <property type="entry name" value="TPR"/>
    <property type="match status" value="2"/>
</dbReference>
<name>A0A5A9W7C7_9GAMM</name>
<protein>
    <submittedName>
        <fullName evidence="3">Type IV pilus biogenesis/stability protein PilW</fullName>
    </submittedName>
</protein>
<dbReference type="InterPro" id="IPR019734">
    <property type="entry name" value="TPR_rpt"/>
</dbReference>
<keyword evidence="4" id="KW-1185">Reference proteome</keyword>
<dbReference type="OrthoDB" id="129043at2"/>
<evidence type="ECO:0000256" key="2">
    <source>
        <dbReference type="SAM" id="SignalP"/>
    </source>
</evidence>
<evidence type="ECO:0000313" key="3">
    <source>
        <dbReference type="EMBL" id="KAA0876636.1"/>
    </source>
</evidence>
<sequence>MKPILVWLIIAALTLTGCASRQASNVSETSPDAALQAYTQLGLQYLQVGDTANAKISLQRALSLSERYAPANNAMALVFQSEREDALAERYFKRAAELDSGNAMIHNNYGAFLFAQSRFEEACKQFSKATEDPFYTSRAQSFENLGQCYRQTRQLTAAEHAYRRALDLSRNRPIAMAELADLLLEQDKNTEAAQWFNRFRELVDARRAQHTARSLWVGVRIARMERNAGLAATYGLLLRNLYPDSDEYRMFKESAL</sequence>
<keyword evidence="1" id="KW-0802">TPR repeat</keyword>
<keyword evidence="2" id="KW-0732">Signal</keyword>